<keyword evidence="2 4" id="KW-0479">Metal-binding</keyword>
<evidence type="ECO:0000313" key="8">
    <source>
        <dbReference type="EMBL" id="QDU44040.1"/>
    </source>
</evidence>
<feature type="chain" id="PRO_5022144467" evidence="6">
    <location>
        <begin position="19"/>
        <end position="991"/>
    </location>
</feature>
<dbReference type="PROSITE" id="PS51007">
    <property type="entry name" value="CYTC"/>
    <property type="match status" value="1"/>
</dbReference>
<dbReference type="GO" id="GO:0046872">
    <property type="term" value="F:metal ion binding"/>
    <property type="evidence" value="ECO:0007669"/>
    <property type="project" value="UniProtKB-KW"/>
</dbReference>
<dbReference type="Gene3D" id="1.10.760.10">
    <property type="entry name" value="Cytochrome c-like domain"/>
    <property type="match status" value="1"/>
</dbReference>
<dbReference type="GO" id="GO:0020037">
    <property type="term" value="F:heme binding"/>
    <property type="evidence" value="ECO:0007669"/>
    <property type="project" value="InterPro"/>
</dbReference>
<dbReference type="InterPro" id="IPR011041">
    <property type="entry name" value="Quinoprot_gluc/sorb_DH_b-prop"/>
</dbReference>
<dbReference type="KEGG" id="sdyn:Mal52_25180"/>
<keyword evidence="6" id="KW-0732">Signal</keyword>
<keyword evidence="9" id="KW-1185">Reference proteome</keyword>
<evidence type="ECO:0000313" key="9">
    <source>
        <dbReference type="Proteomes" id="UP000319383"/>
    </source>
</evidence>
<sequence precursor="true">MRLLARVTCLMMSLVAGGGWIALSVADDAAEKSPSAESKPAEPEKPFGLTERVPWTTSRVKGSPEPPPPYKLQREYPHLKFDQPIAMVPEPDSNRIFIFEVGGKLLTFEDDPDVSDSVAIFDMKWIDKSIGGSGWGLTLHPNFAENGYAYLFLNVTKRDGQESEHNYIYRIQLTKTNPPQFVRGSETLIVKWATAGHGGGDLAFGPDGYLYIGSGDGTSGSDVDNTGQDLSDFTGSILRIDVDHPSEGKEYSIPPDNPFLDIEGAIPEAWTNGHRQVWRMGFDRETGNLWVGEVGQDLWEMIHLIRRGGNYGWSIYEGSHPFMLEREMGPGKLYKPIVEHPHSESRSITGGYVYRAKKRPEFYGMYIYCDYETGIVWGFRYEDEQVKDHQRLSDSTYKVATFGHDHDRELYLVALSGEIFSLVPSGAPAHAAEEFPRKLSETGLFTSVPEQIPAAGVLPYSVNAPAWVDGAHVQRFVGVPGEEQITYGGHRGWEFPNNTVAAQTLSLEMEAGNPASRRPIETRLLTRQEGEWMAYTYMWNDAGDDADLVGRDGMDRKFQIRDAAEPKGVRQQTWRYAARTECMGCHSRAAKWVLGLNTLQMNRDYDFGGVTDNQIRAWDHIGMFKESPKKSIEELPKLSNPYDESAELNARARSYLHANCSHCHVSDGGGNAKMELEFTSDEKKANIFNIPPNHGNFSIDDGQLIAKGAPERSVILYRLSKLGQGRMPVLGSAVVDEEALKLFRQWVAELPAEGDTTTAAQSAQPEDLNSDVVAKRTAAIKKLLENVSGAMVAVGLVDQEPPASPLRGEIIAAGAAHTNPLVRDLFERFVPEEQRVRRLGPLVRPEQILALTGDAERGRELFFKAAGVQCRDCHKIGDEGRELGPELTHVAKDKDKMKILDTILNPSKEIHKDYVSYIVETKRGQVHAGLLVEKTENEVVLKDNQHELIRISRADIEILQPQDKSLMPEMLLREMTAEQAADLLQFLVELK</sequence>
<dbReference type="PANTHER" id="PTHR19328">
    <property type="entry name" value="HEDGEHOG-INTERACTING PROTEIN"/>
    <property type="match status" value="1"/>
</dbReference>
<feature type="region of interest" description="Disordered" evidence="5">
    <location>
        <begin position="33"/>
        <end position="70"/>
    </location>
</feature>
<dbReference type="InterPro" id="IPR013427">
    <property type="entry name" value="Haem-bd_dom_put"/>
</dbReference>
<dbReference type="RefSeq" id="WP_145376341.1">
    <property type="nucleotide sequence ID" value="NZ_CP036276.1"/>
</dbReference>
<evidence type="ECO:0000256" key="5">
    <source>
        <dbReference type="SAM" id="MobiDB-lite"/>
    </source>
</evidence>
<feature type="signal peptide" evidence="6">
    <location>
        <begin position="1"/>
        <end position="18"/>
    </location>
</feature>
<evidence type="ECO:0000256" key="1">
    <source>
        <dbReference type="ARBA" id="ARBA00022617"/>
    </source>
</evidence>
<dbReference type="GO" id="GO:0016491">
    <property type="term" value="F:oxidoreductase activity"/>
    <property type="evidence" value="ECO:0007669"/>
    <property type="project" value="UniProtKB-KW"/>
</dbReference>
<evidence type="ECO:0000256" key="6">
    <source>
        <dbReference type="SAM" id="SignalP"/>
    </source>
</evidence>
<proteinExistence type="predicted"/>
<dbReference type="Gene3D" id="2.120.10.30">
    <property type="entry name" value="TolB, C-terminal domain"/>
    <property type="match status" value="1"/>
</dbReference>
<dbReference type="InterPro" id="IPR036909">
    <property type="entry name" value="Cyt_c-like_dom_sf"/>
</dbReference>
<feature type="domain" description="Cytochrome c" evidence="7">
    <location>
        <begin position="853"/>
        <end position="991"/>
    </location>
</feature>
<dbReference type="Proteomes" id="UP000319383">
    <property type="component" value="Chromosome"/>
</dbReference>
<dbReference type="EMBL" id="CP036276">
    <property type="protein sequence ID" value="QDU44040.1"/>
    <property type="molecule type" value="Genomic_DNA"/>
</dbReference>
<dbReference type="PANTHER" id="PTHR19328:SF75">
    <property type="entry name" value="ALDOSE SUGAR DEHYDROGENASE YLII"/>
    <property type="match status" value="1"/>
</dbReference>
<dbReference type="Pfam" id="PF07995">
    <property type="entry name" value="GSDH"/>
    <property type="match status" value="1"/>
</dbReference>
<dbReference type="GO" id="GO:0009055">
    <property type="term" value="F:electron transfer activity"/>
    <property type="evidence" value="ECO:0007669"/>
    <property type="project" value="InterPro"/>
</dbReference>
<dbReference type="SUPFAM" id="SSF46626">
    <property type="entry name" value="Cytochrome c"/>
    <property type="match status" value="1"/>
</dbReference>
<dbReference type="InterPro" id="IPR009056">
    <property type="entry name" value="Cyt_c-like_dom"/>
</dbReference>
<evidence type="ECO:0000259" key="7">
    <source>
        <dbReference type="PROSITE" id="PS51007"/>
    </source>
</evidence>
<reference evidence="8 9" key="1">
    <citation type="submission" date="2019-02" db="EMBL/GenBank/DDBJ databases">
        <title>Deep-cultivation of Planctomycetes and their phenomic and genomic characterization uncovers novel biology.</title>
        <authorList>
            <person name="Wiegand S."/>
            <person name="Jogler M."/>
            <person name="Boedeker C."/>
            <person name="Pinto D."/>
            <person name="Vollmers J."/>
            <person name="Rivas-Marin E."/>
            <person name="Kohn T."/>
            <person name="Peeters S.H."/>
            <person name="Heuer A."/>
            <person name="Rast P."/>
            <person name="Oberbeckmann S."/>
            <person name="Bunk B."/>
            <person name="Jeske O."/>
            <person name="Meyerdierks A."/>
            <person name="Storesund J.E."/>
            <person name="Kallscheuer N."/>
            <person name="Luecker S."/>
            <person name="Lage O.M."/>
            <person name="Pohl T."/>
            <person name="Merkel B.J."/>
            <person name="Hornburger P."/>
            <person name="Mueller R.-W."/>
            <person name="Bruemmer F."/>
            <person name="Labrenz M."/>
            <person name="Spormann A.M."/>
            <person name="Op den Camp H."/>
            <person name="Overmann J."/>
            <person name="Amann R."/>
            <person name="Jetten M.S.M."/>
            <person name="Mascher T."/>
            <person name="Medema M.H."/>
            <person name="Devos D.P."/>
            <person name="Kaster A.-K."/>
            <person name="Ovreas L."/>
            <person name="Rohde M."/>
            <person name="Galperin M.Y."/>
            <person name="Jogler C."/>
        </authorList>
    </citation>
    <scope>NUCLEOTIDE SEQUENCE [LARGE SCALE GENOMIC DNA]</scope>
    <source>
        <strain evidence="8 9">Mal52</strain>
    </source>
</reference>
<organism evidence="8 9">
    <name type="scientific">Symmachiella dynata</name>
    <dbReference type="NCBI Taxonomy" id="2527995"/>
    <lineage>
        <taxon>Bacteria</taxon>
        <taxon>Pseudomonadati</taxon>
        <taxon>Planctomycetota</taxon>
        <taxon>Planctomycetia</taxon>
        <taxon>Planctomycetales</taxon>
        <taxon>Planctomycetaceae</taxon>
        <taxon>Symmachiella</taxon>
    </lineage>
</organism>
<keyword evidence="1 4" id="KW-0349">Heme</keyword>
<protein>
    <submittedName>
        <fullName evidence="8">Soluble aldose sugar dehydrogenase YliI</fullName>
        <ecNumber evidence="8">1.1.5.-</ecNumber>
    </submittedName>
</protein>
<evidence type="ECO:0000256" key="4">
    <source>
        <dbReference type="PROSITE-ProRule" id="PRU00433"/>
    </source>
</evidence>
<dbReference type="InterPro" id="IPR011042">
    <property type="entry name" value="6-blade_b-propeller_TolB-like"/>
</dbReference>
<name>A0A517ZNQ4_9PLAN</name>
<dbReference type="InterPro" id="IPR012938">
    <property type="entry name" value="Glc/Sorbosone_DH"/>
</dbReference>
<accession>A0A517ZNQ4</accession>
<dbReference type="SUPFAM" id="SSF50952">
    <property type="entry name" value="Soluble quinoprotein glucose dehydrogenase"/>
    <property type="match status" value="1"/>
</dbReference>
<keyword evidence="3 4" id="KW-0408">Iron</keyword>
<evidence type="ECO:0000256" key="2">
    <source>
        <dbReference type="ARBA" id="ARBA00022723"/>
    </source>
</evidence>
<dbReference type="EC" id="1.1.5.-" evidence="8"/>
<gene>
    <name evidence="8" type="primary">yliI_1</name>
    <name evidence="8" type="ORF">Mal52_25180</name>
</gene>
<keyword evidence="8" id="KW-0560">Oxidoreductase</keyword>
<evidence type="ECO:0000256" key="3">
    <source>
        <dbReference type="ARBA" id="ARBA00023004"/>
    </source>
</evidence>
<dbReference type="NCBIfam" id="TIGR02603">
    <property type="entry name" value="CxxCH_TIGR02603"/>
    <property type="match status" value="1"/>
</dbReference>
<dbReference type="AlphaFoldDB" id="A0A517ZNQ4"/>